<dbReference type="InterPro" id="IPR006095">
    <property type="entry name" value="Glu/Leu/Phe/Val/Trp_DH"/>
</dbReference>
<evidence type="ECO:0000313" key="9">
    <source>
        <dbReference type="EMBL" id="OHA65828.1"/>
    </source>
</evidence>
<feature type="binding site" evidence="5">
    <location>
        <position position="39"/>
    </location>
    <ligand>
        <name>substrate</name>
    </ligand>
</feature>
<dbReference type="SUPFAM" id="SSF53223">
    <property type="entry name" value="Aminoacid dehydrogenase-like, N-terminal domain"/>
    <property type="match status" value="1"/>
</dbReference>
<dbReference type="GO" id="GO:0000166">
    <property type="term" value="F:nucleotide binding"/>
    <property type="evidence" value="ECO:0007669"/>
    <property type="project" value="UniProtKB-KW"/>
</dbReference>
<dbReference type="STRING" id="1802448.A2672_02575"/>
<organism evidence="9 10">
    <name type="scientific">Candidatus Wildermuthbacteria bacterium RIFCSPHIGHO2_01_FULL_49_22b</name>
    <dbReference type="NCBI Taxonomy" id="1802448"/>
    <lineage>
        <taxon>Bacteria</taxon>
        <taxon>Candidatus Wildermuthiibacteriota</taxon>
    </lineage>
</organism>
<dbReference type="Pfam" id="PF00208">
    <property type="entry name" value="ELFV_dehydrog"/>
    <property type="match status" value="1"/>
</dbReference>
<dbReference type="AlphaFoldDB" id="A0A1G2QZP1"/>
<dbReference type="GO" id="GO:0004352">
    <property type="term" value="F:glutamate dehydrogenase (NAD+) activity"/>
    <property type="evidence" value="ECO:0007669"/>
    <property type="project" value="TreeGrafter"/>
</dbReference>
<protein>
    <recommendedName>
        <fullName evidence="3">Glutamate dehydrogenase</fullName>
    </recommendedName>
</protein>
<feature type="binding site" evidence="5">
    <location>
        <position position="63"/>
    </location>
    <ligand>
        <name>substrate</name>
    </ligand>
</feature>
<dbReference type="PANTHER" id="PTHR11606:SF13">
    <property type="entry name" value="GLUTAMATE DEHYDROGENASE 1, MITOCHONDRIAL"/>
    <property type="match status" value="1"/>
</dbReference>
<keyword evidence="5" id="KW-0547">Nucleotide-binding</keyword>
<evidence type="ECO:0000256" key="2">
    <source>
        <dbReference type="ARBA" id="ARBA00023002"/>
    </source>
</evidence>
<comment type="caution">
    <text evidence="9">The sequence shown here is derived from an EMBL/GenBank/DDBJ whole genome shotgun (WGS) entry which is preliminary data.</text>
</comment>
<reference evidence="9 10" key="1">
    <citation type="journal article" date="2016" name="Nat. Commun.">
        <title>Thousands of microbial genomes shed light on interconnected biogeochemical processes in an aquifer system.</title>
        <authorList>
            <person name="Anantharaman K."/>
            <person name="Brown C.T."/>
            <person name="Hug L.A."/>
            <person name="Sharon I."/>
            <person name="Castelle C.J."/>
            <person name="Probst A.J."/>
            <person name="Thomas B.C."/>
            <person name="Singh A."/>
            <person name="Wilkins M.J."/>
            <person name="Karaoz U."/>
            <person name="Brodie E.L."/>
            <person name="Williams K.H."/>
            <person name="Hubbard S.S."/>
            <person name="Banfield J.F."/>
        </authorList>
    </citation>
    <scope>NUCLEOTIDE SEQUENCE [LARGE SCALE GENOMIC DNA]</scope>
</reference>
<keyword evidence="2 3" id="KW-0560">Oxidoreductase</keyword>
<comment type="similarity">
    <text evidence="1 3 7">Belongs to the Glu/Leu/Phe/Val dehydrogenases family.</text>
</comment>
<feature type="binding site" evidence="5">
    <location>
        <position position="173"/>
    </location>
    <ligand>
        <name>NAD(+)</name>
        <dbReference type="ChEBI" id="CHEBI:57540"/>
    </ligand>
</feature>
<dbReference type="EMBL" id="MHTT01000010">
    <property type="protein sequence ID" value="OHA65828.1"/>
    <property type="molecule type" value="Genomic_DNA"/>
</dbReference>
<evidence type="ECO:0000256" key="6">
    <source>
        <dbReference type="PIRSR" id="PIRSR000185-3"/>
    </source>
</evidence>
<dbReference type="Gene3D" id="3.40.50.720">
    <property type="entry name" value="NAD(P)-binding Rossmann-like Domain"/>
    <property type="match status" value="1"/>
</dbReference>
<evidence type="ECO:0000259" key="8">
    <source>
        <dbReference type="SMART" id="SM00839"/>
    </source>
</evidence>
<evidence type="ECO:0000256" key="1">
    <source>
        <dbReference type="ARBA" id="ARBA00006382"/>
    </source>
</evidence>
<evidence type="ECO:0000256" key="3">
    <source>
        <dbReference type="PIRNR" id="PIRNR000185"/>
    </source>
</evidence>
<feature type="binding site" evidence="5">
    <location>
        <position position="332"/>
    </location>
    <ligand>
        <name>substrate</name>
    </ligand>
</feature>
<keyword evidence="5" id="KW-0520">NAD</keyword>
<feature type="site" description="Important for catalysis" evidence="6">
    <location>
        <position position="122"/>
    </location>
</feature>
<dbReference type="Gene3D" id="3.40.50.10860">
    <property type="entry name" value="Leucine Dehydrogenase, chain A, domain 1"/>
    <property type="match status" value="1"/>
</dbReference>
<name>A0A1G2QZP1_9BACT</name>
<dbReference type="SUPFAM" id="SSF51735">
    <property type="entry name" value="NAD(P)-binding Rossmann-fold domains"/>
    <property type="match status" value="1"/>
</dbReference>
<evidence type="ECO:0000256" key="7">
    <source>
        <dbReference type="RuleBase" id="RU004417"/>
    </source>
</evidence>
<dbReference type="PRINTS" id="PR00082">
    <property type="entry name" value="GLFDHDRGNASE"/>
</dbReference>
<dbReference type="SMART" id="SM00839">
    <property type="entry name" value="ELFV_dehydrog"/>
    <property type="match status" value="1"/>
</dbReference>
<evidence type="ECO:0000313" key="10">
    <source>
        <dbReference type="Proteomes" id="UP000178065"/>
    </source>
</evidence>
<feature type="active site" description="Proton donor" evidence="4">
    <location>
        <position position="75"/>
    </location>
</feature>
<dbReference type="Proteomes" id="UP000178065">
    <property type="component" value="Unassembled WGS sequence"/>
</dbReference>
<dbReference type="PANTHER" id="PTHR11606">
    <property type="entry name" value="GLUTAMATE DEHYDROGENASE"/>
    <property type="match status" value="1"/>
</dbReference>
<accession>A0A1G2QZP1</accession>
<evidence type="ECO:0000256" key="4">
    <source>
        <dbReference type="PIRSR" id="PIRSR000185-1"/>
    </source>
</evidence>
<feature type="domain" description="Glutamate/phenylalanine/leucine/valine/L-tryptophan dehydrogenase C-terminal" evidence="8">
    <location>
        <begin position="165"/>
        <end position="387"/>
    </location>
</feature>
<dbReference type="InterPro" id="IPR046346">
    <property type="entry name" value="Aminoacid_DH-like_N_sf"/>
</dbReference>
<dbReference type="InterPro" id="IPR014362">
    <property type="entry name" value="Glu_DH"/>
</dbReference>
<evidence type="ECO:0000256" key="5">
    <source>
        <dbReference type="PIRSR" id="PIRSR000185-2"/>
    </source>
</evidence>
<gene>
    <name evidence="9" type="ORF">A2672_02575</name>
</gene>
<dbReference type="InterPro" id="IPR006096">
    <property type="entry name" value="Glu/Leu/Phe/Val/Trp_DH_C"/>
</dbReference>
<feature type="binding site" evidence="5">
    <location>
        <position position="204"/>
    </location>
    <ligand>
        <name>NAD(+)</name>
        <dbReference type="ChEBI" id="CHEBI:57540"/>
    </ligand>
</feature>
<dbReference type="Pfam" id="PF02812">
    <property type="entry name" value="ELFV_dehydrog_N"/>
    <property type="match status" value="1"/>
</dbReference>
<dbReference type="PIRSF" id="PIRSF000185">
    <property type="entry name" value="Glu_DH"/>
    <property type="match status" value="1"/>
</dbReference>
<proteinExistence type="inferred from homology"/>
<dbReference type="InterPro" id="IPR006097">
    <property type="entry name" value="Glu/Leu/Phe/Val/Trp_DH_dimer"/>
</dbReference>
<dbReference type="InterPro" id="IPR036291">
    <property type="entry name" value="NAD(P)-bd_dom_sf"/>
</dbReference>
<sequence length="389" mass="42254">MEEKAYDKWGPELVIRVYDPALGMTGFLVIDSMVLGPGKGGIRMTPDVTEQEVRRLARAMTFKNSLAGLPFGGAKGGIVWPASAEASAGKKGGPDFLKKQYVQAYAKAIAELTPKKYIAGPDVNTGDREMQWFVEATGNWRSATGKPAKLCMLMFGKGGSVEQCGIPHEFGSTGFGVAHATRIAAELKGLDLRESTVAIHGFGNVGSFTWSVLSDMGARVVAIADAKGAVYSPNGFEKKQMRQLMSKKAPITEYKGGRKISPEDFWGLDVDILIPASVTDVIHEKNKDNIKAKVIVEGANIPMPESVEDELHKRGILIVPDFVANAGGVISSYAEYRGYNPRDMFRTVERRIQDSTRKVLEESMKKGENPRAVALRLAAARIDAARRSS</sequence>
<dbReference type="GO" id="GO:0006538">
    <property type="term" value="P:L-glutamate catabolic process"/>
    <property type="evidence" value="ECO:0007669"/>
    <property type="project" value="TreeGrafter"/>
</dbReference>